<gene>
    <name evidence="2" type="ORF">ADEAN_000569000</name>
</gene>
<proteinExistence type="predicted"/>
<reference evidence="2 3" key="1">
    <citation type="submission" date="2020-08" db="EMBL/GenBank/DDBJ databases">
        <authorList>
            <person name="Newling K."/>
            <person name="Davey J."/>
            <person name="Forrester S."/>
        </authorList>
    </citation>
    <scope>NUCLEOTIDE SEQUENCE [LARGE SCALE GENOMIC DNA]</scope>
    <source>
        <strain evidence="3">Crithidia deanei Carvalho (ATCC PRA-265)</strain>
    </source>
</reference>
<dbReference type="EMBL" id="LR877154">
    <property type="protein sequence ID" value="CAD2218203.1"/>
    <property type="molecule type" value="Genomic_DNA"/>
</dbReference>
<protein>
    <submittedName>
        <fullName evidence="2">Uncharacterized protein</fullName>
    </submittedName>
</protein>
<dbReference type="AlphaFoldDB" id="A0A7G2CHN9"/>
<dbReference type="VEuPathDB" id="TriTrypDB:ADEAN_000569000"/>
<feature type="compositionally biased region" description="Low complexity" evidence="1">
    <location>
        <begin position="54"/>
        <end position="63"/>
    </location>
</feature>
<keyword evidence="3" id="KW-1185">Reference proteome</keyword>
<accession>A0A7G2CHN9</accession>
<evidence type="ECO:0000313" key="3">
    <source>
        <dbReference type="Proteomes" id="UP000515908"/>
    </source>
</evidence>
<evidence type="ECO:0000256" key="1">
    <source>
        <dbReference type="SAM" id="MobiDB-lite"/>
    </source>
</evidence>
<sequence length="200" mass="22956">MEIHRYYETQKQQQNSENNHHHKLQTQEEEEEIIAVKGVSPKKRPAPTQRLLNPPTTSTTTSPLKGKENTEEDVVNENEYTAVPFTPTEGEDYYFRVPLPRQDAPVADPVALGRVVKVHCHYNNNNNTQEVTSVTMQLYEVKSMFMQANPFSPNQIEQRTVVRLSGEQTTVAVTSLWAEVPVYVITPSLQRHVYFLEESE</sequence>
<evidence type="ECO:0000313" key="2">
    <source>
        <dbReference type="EMBL" id="CAD2218203.1"/>
    </source>
</evidence>
<dbReference type="Proteomes" id="UP000515908">
    <property type="component" value="Chromosome 10"/>
</dbReference>
<name>A0A7G2CHN9_9TRYP</name>
<organism evidence="2 3">
    <name type="scientific">Angomonas deanei</name>
    <dbReference type="NCBI Taxonomy" id="59799"/>
    <lineage>
        <taxon>Eukaryota</taxon>
        <taxon>Discoba</taxon>
        <taxon>Euglenozoa</taxon>
        <taxon>Kinetoplastea</taxon>
        <taxon>Metakinetoplastina</taxon>
        <taxon>Trypanosomatida</taxon>
        <taxon>Trypanosomatidae</taxon>
        <taxon>Strigomonadinae</taxon>
        <taxon>Angomonas</taxon>
    </lineage>
</organism>
<feature type="region of interest" description="Disordered" evidence="1">
    <location>
        <begin position="1"/>
        <end position="72"/>
    </location>
</feature>